<protein>
    <submittedName>
        <fullName evidence="4">Uncharacterized protein</fullName>
    </submittedName>
</protein>
<dbReference type="GO" id="GO:0004518">
    <property type="term" value="F:nuclease activity"/>
    <property type="evidence" value="ECO:0007669"/>
    <property type="project" value="UniProtKB-KW"/>
</dbReference>
<sequence length="619" mass="69804">MKHHKLIFGLITLPMLFAPISMISCGQTLEEEMKNQLLAANFTLSDEVNGKSIDEISSNDFIATFVPNSKFNVVKEIVNKQSNKIILKVKIIDKASLKETNFKIIEFAVSKGNSNSNNDPEQPVNPETTPNPSNPEQPANPNPKPEPEPEIPTPTPEPSNPEIAELEKMVKLMRNNLRMVSGSEKLFYYAVNNSHEFEYDYRSKKIVSHPAGTKINWRDSSTYSVVLELINDIFPNTNYELANAEQPYYSKGSWNDINKKISFEIVNGNIIFKHKVGLFKGRNVDAIASQSLSTSDLGKLPTIIDNPNVTPEPQPQPEPEPEIPTPTPTPNPDNSSNDNGSLNKHNSIVYNESDNYYSSLNGLSGDALINNLFTIQKKNREHVLGYNDLFETYKYAFVDKYYEKDGSVMDIYGENPKGNDPFVFWHGKYRDVGSREGEGMNREHLVAQSWFGKAAPMRNDAHHVWPTDKVVNARHSNYPFGTVTRATYTSLNGTKVGTSAEDGKPVTEVIDEFKGDVARAFLYVAFTYRDRNLRSNESAQRFFIDSKNTISPAFLKTMLAWHRMDPVDQFDLDRNNGVASRQVVRNPFTDYPELVDVIFGNNANYQFTNRGVALNVVKS</sequence>
<accession>A0A2Z4LLI2</accession>
<evidence type="ECO:0000256" key="3">
    <source>
        <dbReference type="SAM" id="MobiDB-lite"/>
    </source>
</evidence>
<gene>
    <name evidence="4" type="ORF">DK849_00825</name>
</gene>
<feature type="compositionally biased region" description="Pro residues" evidence="3">
    <location>
        <begin position="310"/>
        <end position="331"/>
    </location>
</feature>
<dbReference type="RefSeq" id="WP_051622550.1">
    <property type="nucleotide sequence ID" value="NZ_CP030103.1"/>
</dbReference>
<evidence type="ECO:0000256" key="1">
    <source>
        <dbReference type="ARBA" id="ARBA00022722"/>
    </source>
</evidence>
<feature type="compositionally biased region" description="Pro residues" evidence="3">
    <location>
        <begin position="132"/>
        <end position="159"/>
    </location>
</feature>
<evidence type="ECO:0000313" key="5">
    <source>
        <dbReference type="Proteomes" id="UP000249865"/>
    </source>
</evidence>
<dbReference type="GO" id="GO:0016787">
    <property type="term" value="F:hydrolase activity"/>
    <property type="evidence" value="ECO:0007669"/>
    <property type="project" value="UniProtKB-KW"/>
</dbReference>
<feature type="region of interest" description="Disordered" evidence="3">
    <location>
        <begin position="111"/>
        <end position="161"/>
    </location>
</feature>
<reference evidence="5" key="1">
    <citation type="submission" date="2018-06" db="EMBL/GenBank/DDBJ databases">
        <title>Complete genome sequences of Mycoplasma anatis, M. anseris and M. cloacale type strains.</title>
        <authorList>
            <person name="Grozner D."/>
            <person name="Forro B."/>
            <person name="Sulyok K.M."/>
            <person name="Marton S."/>
            <person name="Kreizinger Z."/>
            <person name="Banyai K."/>
            <person name="Gyuranecz M."/>
        </authorList>
    </citation>
    <scope>NUCLEOTIDE SEQUENCE [LARGE SCALE GENOMIC DNA]</scope>
    <source>
        <strain evidence="5">NCTC 10199</strain>
    </source>
</reference>
<dbReference type="SUPFAM" id="SSF54060">
    <property type="entry name" value="His-Me finger endonucleases"/>
    <property type="match status" value="1"/>
</dbReference>
<dbReference type="PANTHER" id="PTHR33607">
    <property type="entry name" value="ENDONUCLEASE-1"/>
    <property type="match status" value="1"/>
</dbReference>
<proteinExistence type="predicted"/>
<dbReference type="EMBL" id="CP030103">
    <property type="protein sequence ID" value="AWX42629.1"/>
    <property type="molecule type" value="Genomic_DNA"/>
</dbReference>
<dbReference type="KEGG" id="mclo:DK849_00825"/>
<feature type="compositionally biased region" description="Polar residues" evidence="3">
    <location>
        <begin position="111"/>
        <end position="120"/>
    </location>
</feature>
<feature type="region of interest" description="Disordered" evidence="3">
    <location>
        <begin position="298"/>
        <end position="345"/>
    </location>
</feature>
<dbReference type="OrthoDB" id="9801679at2"/>
<organism evidence="4 5">
    <name type="scientific">Metamycoplasma cloacale</name>
    <dbReference type="NCBI Taxonomy" id="92401"/>
    <lineage>
        <taxon>Bacteria</taxon>
        <taxon>Bacillati</taxon>
        <taxon>Mycoplasmatota</taxon>
        <taxon>Mycoplasmoidales</taxon>
        <taxon>Metamycoplasmataceae</taxon>
        <taxon>Metamycoplasma</taxon>
    </lineage>
</organism>
<feature type="compositionally biased region" description="Polar residues" evidence="3">
    <location>
        <begin position="335"/>
        <end position="345"/>
    </location>
</feature>
<keyword evidence="5" id="KW-1185">Reference proteome</keyword>
<dbReference type="Pfam" id="PF04231">
    <property type="entry name" value="Endonuclease_1"/>
    <property type="match status" value="1"/>
</dbReference>
<dbReference type="InterPro" id="IPR044925">
    <property type="entry name" value="His-Me_finger_sf"/>
</dbReference>
<evidence type="ECO:0000313" key="4">
    <source>
        <dbReference type="EMBL" id="AWX42629.1"/>
    </source>
</evidence>
<keyword evidence="2" id="KW-0378">Hydrolase</keyword>
<dbReference type="PROSITE" id="PS51257">
    <property type="entry name" value="PROKAR_LIPOPROTEIN"/>
    <property type="match status" value="1"/>
</dbReference>
<keyword evidence="1" id="KW-0540">Nuclease</keyword>
<name>A0A2Z4LLI2_9BACT</name>
<dbReference type="AlphaFoldDB" id="A0A2Z4LLI2"/>
<dbReference type="Proteomes" id="UP000249865">
    <property type="component" value="Chromosome"/>
</dbReference>
<dbReference type="InterPro" id="IPR007346">
    <property type="entry name" value="Endonuclease-I"/>
</dbReference>
<evidence type="ECO:0000256" key="2">
    <source>
        <dbReference type="ARBA" id="ARBA00022801"/>
    </source>
</evidence>
<dbReference type="PANTHER" id="PTHR33607:SF2">
    <property type="entry name" value="ENDONUCLEASE-1"/>
    <property type="match status" value="1"/>
</dbReference>